<accession>A0A3N1HR90</accession>
<protein>
    <submittedName>
        <fullName evidence="2">RimJ/RimL family protein N-acetyltransferase</fullName>
    </submittedName>
</protein>
<dbReference type="Proteomes" id="UP000276232">
    <property type="component" value="Unassembled WGS sequence"/>
</dbReference>
<sequence length="190" mass="19851">MDVPPAPRPTFALPAGGDVDLVLREPWTAAPLTRLVEDDLELLRAWEPWAAEEPTPAGTAAYGRSQLLAWVDGRAVPTVVRERGVVVGAVGARLDPAVGTADLGWWLASSAQGRGVATRAVAALADHLVAAHGVRRLQARVAVGNTRSLALAARLGLRPEGVLLGALAVGGRRLDVEVHGLDAAGWRGRP</sequence>
<dbReference type="InterPro" id="IPR016181">
    <property type="entry name" value="Acyl_CoA_acyltransferase"/>
</dbReference>
<dbReference type="RefSeq" id="WP_158674212.1">
    <property type="nucleotide sequence ID" value="NZ_RJKN01000002.1"/>
</dbReference>
<dbReference type="InterPro" id="IPR000182">
    <property type="entry name" value="GNAT_dom"/>
</dbReference>
<dbReference type="GO" id="GO:1990189">
    <property type="term" value="F:protein N-terminal-serine acetyltransferase activity"/>
    <property type="evidence" value="ECO:0007669"/>
    <property type="project" value="TreeGrafter"/>
</dbReference>
<reference evidence="2 3" key="1">
    <citation type="journal article" date="2015" name="Stand. Genomic Sci.">
        <title>Genomic Encyclopedia of Bacterial and Archaeal Type Strains, Phase III: the genomes of soil and plant-associated and newly described type strains.</title>
        <authorList>
            <person name="Whitman W.B."/>
            <person name="Woyke T."/>
            <person name="Klenk H.P."/>
            <person name="Zhou Y."/>
            <person name="Lilburn T.G."/>
            <person name="Beck B.J."/>
            <person name="De Vos P."/>
            <person name="Vandamme P."/>
            <person name="Eisen J.A."/>
            <person name="Garrity G."/>
            <person name="Hugenholtz P."/>
            <person name="Kyrpides N.C."/>
        </authorList>
    </citation>
    <scope>NUCLEOTIDE SEQUENCE [LARGE SCALE GENOMIC DNA]</scope>
    <source>
        <strain evidence="2 3">CECT 7306</strain>
    </source>
</reference>
<dbReference type="InterPro" id="IPR051908">
    <property type="entry name" value="Ribosomal_N-acetyltransferase"/>
</dbReference>
<dbReference type="Gene3D" id="3.40.630.30">
    <property type="match status" value="1"/>
</dbReference>
<name>A0A3N1HR90_9ACTN</name>
<evidence type="ECO:0000259" key="1">
    <source>
        <dbReference type="PROSITE" id="PS51186"/>
    </source>
</evidence>
<comment type="caution">
    <text evidence="2">The sequence shown here is derived from an EMBL/GenBank/DDBJ whole genome shotgun (WGS) entry which is preliminary data.</text>
</comment>
<dbReference type="OrthoDB" id="5191051at2"/>
<dbReference type="PANTHER" id="PTHR43441:SF10">
    <property type="entry name" value="ACETYLTRANSFERASE"/>
    <property type="match status" value="1"/>
</dbReference>
<dbReference type="AlphaFoldDB" id="A0A3N1HR90"/>
<gene>
    <name evidence="2" type="ORF">EDC03_1168</name>
</gene>
<dbReference type="Pfam" id="PF13302">
    <property type="entry name" value="Acetyltransf_3"/>
    <property type="match status" value="1"/>
</dbReference>
<dbReference type="PANTHER" id="PTHR43441">
    <property type="entry name" value="RIBOSOMAL-PROTEIN-SERINE ACETYLTRANSFERASE"/>
    <property type="match status" value="1"/>
</dbReference>
<organism evidence="2 3">
    <name type="scientific">Pseudokineococcus lusitanus</name>
    <dbReference type="NCBI Taxonomy" id="763993"/>
    <lineage>
        <taxon>Bacteria</taxon>
        <taxon>Bacillati</taxon>
        <taxon>Actinomycetota</taxon>
        <taxon>Actinomycetes</taxon>
        <taxon>Kineosporiales</taxon>
        <taxon>Kineosporiaceae</taxon>
        <taxon>Pseudokineococcus</taxon>
    </lineage>
</organism>
<feature type="domain" description="N-acetyltransferase" evidence="1">
    <location>
        <begin position="30"/>
        <end position="175"/>
    </location>
</feature>
<dbReference type="GO" id="GO:0005737">
    <property type="term" value="C:cytoplasm"/>
    <property type="evidence" value="ECO:0007669"/>
    <property type="project" value="TreeGrafter"/>
</dbReference>
<evidence type="ECO:0000313" key="3">
    <source>
        <dbReference type="Proteomes" id="UP000276232"/>
    </source>
</evidence>
<dbReference type="InParanoid" id="A0A3N1HR90"/>
<dbReference type="GO" id="GO:0008999">
    <property type="term" value="F:protein-N-terminal-alanine acetyltransferase activity"/>
    <property type="evidence" value="ECO:0007669"/>
    <property type="project" value="TreeGrafter"/>
</dbReference>
<evidence type="ECO:0000313" key="2">
    <source>
        <dbReference type="EMBL" id="ROP45038.1"/>
    </source>
</evidence>
<proteinExistence type="predicted"/>
<dbReference type="EMBL" id="RJKN01000002">
    <property type="protein sequence ID" value="ROP45038.1"/>
    <property type="molecule type" value="Genomic_DNA"/>
</dbReference>
<keyword evidence="3" id="KW-1185">Reference proteome</keyword>
<keyword evidence="2" id="KW-0808">Transferase</keyword>
<dbReference type="PROSITE" id="PS51186">
    <property type="entry name" value="GNAT"/>
    <property type="match status" value="1"/>
</dbReference>
<dbReference type="SUPFAM" id="SSF55729">
    <property type="entry name" value="Acyl-CoA N-acyltransferases (Nat)"/>
    <property type="match status" value="1"/>
</dbReference>